<evidence type="ECO:0000256" key="1">
    <source>
        <dbReference type="SAM" id="Phobius"/>
    </source>
</evidence>
<protein>
    <submittedName>
        <fullName evidence="4">Caspase domain protein</fullName>
    </submittedName>
</protein>
<dbReference type="STRING" id="118168.MC7420_4148"/>
<dbReference type="InterPro" id="IPR029030">
    <property type="entry name" value="Caspase-like_dom_sf"/>
</dbReference>
<gene>
    <name evidence="4" type="ORF">MC7420_4148</name>
</gene>
<evidence type="ECO:0000313" key="4">
    <source>
        <dbReference type="EMBL" id="EDX74163.1"/>
    </source>
</evidence>
<feature type="transmembrane region" description="Helical" evidence="1">
    <location>
        <begin position="760"/>
        <end position="778"/>
    </location>
</feature>
<dbReference type="Gene3D" id="3.40.50.300">
    <property type="entry name" value="P-loop containing nucleotide triphosphate hydrolases"/>
    <property type="match status" value="1"/>
</dbReference>
<dbReference type="OrthoDB" id="419058at2"/>
<dbReference type="InterPro" id="IPR027417">
    <property type="entry name" value="P-loop_NTPase"/>
</dbReference>
<feature type="transmembrane region" description="Helical" evidence="1">
    <location>
        <begin position="799"/>
        <end position="820"/>
    </location>
</feature>
<dbReference type="EMBL" id="DS989854">
    <property type="protein sequence ID" value="EDX74163.1"/>
    <property type="molecule type" value="Genomic_DNA"/>
</dbReference>
<dbReference type="SUPFAM" id="SSF52540">
    <property type="entry name" value="P-loop containing nucleoside triphosphate hydrolases"/>
    <property type="match status" value="1"/>
</dbReference>
<proteinExistence type="predicted"/>
<feature type="transmembrane region" description="Helical" evidence="1">
    <location>
        <begin position="614"/>
        <end position="638"/>
    </location>
</feature>
<feature type="domain" description="NACHT" evidence="3">
    <location>
        <begin position="344"/>
        <end position="445"/>
    </location>
</feature>
<keyword evidence="1" id="KW-0472">Membrane</keyword>
<feature type="transmembrane region" description="Helical" evidence="1">
    <location>
        <begin position="645"/>
        <end position="669"/>
    </location>
</feature>
<feature type="domain" description="Peptidase C14 caspase" evidence="2">
    <location>
        <begin position="3"/>
        <end position="264"/>
    </location>
</feature>
<name>B4VVF0_9CYAN</name>
<feature type="transmembrane region" description="Helical" evidence="1">
    <location>
        <begin position="719"/>
        <end position="740"/>
    </location>
</feature>
<dbReference type="SUPFAM" id="SSF52129">
    <property type="entry name" value="Caspase-like"/>
    <property type="match status" value="1"/>
</dbReference>
<keyword evidence="5" id="KW-1185">Reference proteome</keyword>
<evidence type="ECO:0000259" key="3">
    <source>
        <dbReference type="Pfam" id="PF05729"/>
    </source>
</evidence>
<feature type="transmembrane region" description="Helical" evidence="1">
    <location>
        <begin position="689"/>
        <end position="712"/>
    </location>
</feature>
<reference evidence="4 5" key="1">
    <citation type="submission" date="2008-07" db="EMBL/GenBank/DDBJ databases">
        <authorList>
            <person name="Tandeau de Marsac N."/>
            <person name="Ferriera S."/>
            <person name="Johnson J."/>
            <person name="Kravitz S."/>
            <person name="Beeson K."/>
            <person name="Sutton G."/>
            <person name="Rogers Y.-H."/>
            <person name="Friedman R."/>
            <person name="Frazier M."/>
            <person name="Venter J.C."/>
        </authorList>
    </citation>
    <scope>NUCLEOTIDE SEQUENCE [LARGE SCALE GENOMIC DNA]</scope>
    <source>
        <strain evidence="4 5">PCC 7420</strain>
    </source>
</reference>
<sequence>MKRQALVVGINRYPFLKNSQTGQYANLSAPANDAETIAQFLEKYGTDEKRWSVRRLPEVIQDKKFRVATTETVGQEKLSTAIRELFNPEPHHIPDVALFFFAGHGLRKQQNGKTEGFLATSDTNQRTKWGIRLNWLRQVLQESPVQQQIVWLDCCHSGELLNFLTEAELKDWLSGGDRCLIAACRDDRNAYATGKHGVLTEVLLQGLNPQQQPSGEWVTSGTLTNFLQKQVETHRVLQRQIPLSRHFGEQIRFWQGKNVPQISRKDYQNRCNLLKQVKQEVEGIIAQSLPNITPITLHKHKQPNQVQRSWDTEVKTGNYAPTPLPSGTKIIEVFEQSDIGGKLLILGQPGAGKTITLLELARELLTRAETDVDEPIPVFLNLSSWKYNNQKIADWLVDEISDRYKFLSTKTVKLWLKASKLLPLLDSLDELESKRQEKCIQAINEFLASEYQLLPLVVCSRCKEYQLHSTQLNLHGAIVLEPLNKLQVQGYLASIKQTELWDTINSNPDLVDLIRVPLMLRIMTIAWESIAIEEWQNCNSPDRYREYLFNAYIKQMLARKLKYTRYAQAKEPEPKTIKLWLIYLAKRLEAEYRTEFLIERMQPGWLPNTVYKQIYALGVGGIFGLIGGLIVGLSVFLSMQIFTELFIGLIVAGGVGVYFGFFFGIWAWLTLGQASEINPVETLNTSWLHLGKSLVVGLIIGLITWGVTALLFPHFFGRPLGWIVPVIIGPILVVVFEMTGPDIQIQMTPNQGIWHSLKNAIRFAIVGGTVMGLLAFLLSKQLYFIITSSLFVKLSSSDLSATTVVHLILSGIVLGLFWGLTQAGTACIQHFTLRVILVCNGSIPWNYTRFLNYATKRMFLQRIGGRYKFSHKFLQEHFAKMEP</sequence>
<dbReference type="AlphaFoldDB" id="B4VVF0"/>
<dbReference type="Proteomes" id="UP000003835">
    <property type="component" value="Unassembled WGS sequence"/>
</dbReference>
<dbReference type="RefSeq" id="WP_006102468.1">
    <property type="nucleotide sequence ID" value="NZ_DS989854.1"/>
</dbReference>
<dbReference type="HOGENOM" id="CLU_015799_0_0_3"/>
<dbReference type="Gene3D" id="3.40.50.1460">
    <property type="match status" value="1"/>
</dbReference>
<dbReference type="Pfam" id="PF05729">
    <property type="entry name" value="NACHT"/>
    <property type="match status" value="1"/>
</dbReference>
<dbReference type="InterPro" id="IPR011600">
    <property type="entry name" value="Pept_C14_caspase"/>
</dbReference>
<dbReference type="GO" id="GO:0006508">
    <property type="term" value="P:proteolysis"/>
    <property type="evidence" value="ECO:0007669"/>
    <property type="project" value="InterPro"/>
</dbReference>
<evidence type="ECO:0000259" key="2">
    <source>
        <dbReference type="Pfam" id="PF00656"/>
    </source>
</evidence>
<keyword evidence="1" id="KW-0812">Transmembrane</keyword>
<dbReference type="GO" id="GO:0004197">
    <property type="term" value="F:cysteine-type endopeptidase activity"/>
    <property type="evidence" value="ECO:0007669"/>
    <property type="project" value="InterPro"/>
</dbReference>
<dbReference type="eggNOG" id="COG4249">
    <property type="taxonomic scope" value="Bacteria"/>
</dbReference>
<dbReference type="Pfam" id="PF00656">
    <property type="entry name" value="Peptidase_C14"/>
    <property type="match status" value="1"/>
</dbReference>
<evidence type="ECO:0000313" key="5">
    <source>
        <dbReference type="Proteomes" id="UP000003835"/>
    </source>
</evidence>
<dbReference type="InterPro" id="IPR007111">
    <property type="entry name" value="NACHT_NTPase"/>
</dbReference>
<dbReference type="eggNOG" id="COG5635">
    <property type="taxonomic scope" value="Bacteria"/>
</dbReference>
<organism evidence="4 5">
    <name type="scientific">Coleofasciculus chthonoplastes PCC 7420</name>
    <dbReference type="NCBI Taxonomy" id="118168"/>
    <lineage>
        <taxon>Bacteria</taxon>
        <taxon>Bacillati</taxon>
        <taxon>Cyanobacteriota</taxon>
        <taxon>Cyanophyceae</taxon>
        <taxon>Coleofasciculales</taxon>
        <taxon>Coleofasciculaceae</taxon>
        <taxon>Coleofasciculus</taxon>
    </lineage>
</organism>
<keyword evidence="1" id="KW-1133">Transmembrane helix</keyword>
<accession>B4VVF0</accession>